<feature type="compositionally biased region" description="Basic and acidic residues" evidence="1">
    <location>
        <begin position="71"/>
        <end position="84"/>
    </location>
</feature>
<reference evidence="2" key="1">
    <citation type="submission" date="2023-03" db="EMBL/GenBank/DDBJ databases">
        <title>Massive genome expansion in bonnet fungi (Mycena s.s.) driven by repeated elements and novel gene families across ecological guilds.</title>
        <authorList>
            <consortium name="Lawrence Berkeley National Laboratory"/>
            <person name="Harder C.B."/>
            <person name="Miyauchi S."/>
            <person name="Viragh M."/>
            <person name="Kuo A."/>
            <person name="Thoen E."/>
            <person name="Andreopoulos B."/>
            <person name="Lu D."/>
            <person name="Skrede I."/>
            <person name="Drula E."/>
            <person name="Henrissat B."/>
            <person name="Morin E."/>
            <person name="Kohler A."/>
            <person name="Barry K."/>
            <person name="LaButti K."/>
            <person name="Morin E."/>
            <person name="Salamov A."/>
            <person name="Lipzen A."/>
            <person name="Mereny Z."/>
            <person name="Hegedus B."/>
            <person name="Baldrian P."/>
            <person name="Stursova M."/>
            <person name="Weitz H."/>
            <person name="Taylor A."/>
            <person name="Grigoriev I.V."/>
            <person name="Nagy L.G."/>
            <person name="Martin F."/>
            <person name="Kauserud H."/>
        </authorList>
    </citation>
    <scope>NUCLEOTIDE SEQUENCE</scope>
    <source>
        <strain evidence="2">CBHHK188m</strain>
    </source>
</reference>
<protein>
    <submittedName>
        <fullName evidence="2">Uncharacterized protein</fullName>
    </submittedName>
</protein>
<keyword evidence="3" id="KW-1185">Reference proteome</keyword>
<dbReference type="AlphaFoldDB" id="A0AAD7I4Q9"/>
<name>A0AAD7I4Q9_9AGAR</name>
<dbReference type="Proteomes" id="UP001215280">
    <property type="component" value="Unassembled WGS sequence"/>
</dbReference>
<feature type="compositionally biased region" description="Acidic residues" evidence="1">
    <location>
        <begin position="151"/>
        <end position="162"/>
    </location>
</feature>
<evidence type="ECO:0000313" key="3">
    <source>
        <dbReference type="Proteomes" id="UP001215280"/>
    </source>
</evidence>
<organism evidence="2 3">
    <name type="scientific">Mycena maculata</name>
    <dbReference type="NCBI Taxonomy" id="230809"/>
    <lineage>
        <taxon>Eukaryota</taxon>
        <taxon>Fungi</taxon>
        <taxon>Dikarya</taxon>
        <taxon>Basidiomycota</taxon>
        <taxon>Agaricomycotina</taxon>
        <taxon>Agaricomycetes</taxon>
        <taxon>Agaricomycetidae</taxon>
        <taxon>Agaricales</taxon>
        <taxon>Marasmiineae</taxon>
        <taxon>Mycenaceae</taxon>
        <taxon>Mycena</taxon>
    </lineage>
</organism>
<evidence type="ECO:0000313" key="2">
    <source>
        <dbReference type="EMBL" id="KAJ7735074.1"/>
    </source>
</evidence>
<dbReference type="EMBL" id="JARJLG010000157">
    <property type="protein sequence ID" value="KAJ7735074.1"/>
    <property type="molecule type" value="Genomic_DNA"/>
</dbReference>
<proteinExistence type="predicted"/>
<comment type="caution">
    <text evidence="2">The sequence shown here is derived from an EMBL/GenBank/DDBJ whole genome shotgun (WGS) entry which is preliminary data.</text>
</comment>
<evidence type="ECO:0000256" key="1">
    <source>
        <dbReference type="SAM" id="MobiDB-lite"/>
    </source>
</evidence>
<gene>
    <name evidence="2" type="ORF">DFH07DRAFT_780091</name>
</gene>
<feature type="region of interest" description="Disordered" evidence="1">
    <location>
        <begin position="64"/>
        <end position="190"/>
    </location>
</feature>
<accession>A0AAD7I4Q9</accession>
<sequence length="201" mass="23308">MCTKVKRTQDEILDRRAQAAWEYRQRNKEAINAKARVRMRRCREELKTASSDIQQEYTVKARQYRRRYIDRHKEPPSRLRDVPKKTKPQNPMRKKPVTTRKEAKTEEQNTQAKTSDADALQTTKPAQGHHGGSASPRPLRDIASEASDSSDSPEEDDDDEGWYGDTEKEELGPLLNATGHPDYVPLPGQQPYVKQGRRYWF</sequence>
<feature type="compositionally biased region" description="Polar residues" evidence="1">
    <location>
        <begin position="108"/>
        <end position="125"/>
    </location>
</feature>